<gene>
    <name evidence="2" type="ORF">CAEBREN_12021</name>
</gene>
<dbReference type="InterPro" id="IPR001304">
    <property type="entry name" value="C-type_lectin-like"/>
</dbReference>
<feature type="domain" description="C-type lectin" evidence="1">
    <location>
        <begin position="85"/>
        <end position="215"/>
    </location>
</feature>
<dbReference type="PANTHER" id="PTHR45710:SF36">
    <property type="entry name" value="C-TYPE LECTIN DOMAIN-CONTAINING PROTEIN"/>
    <property type="match status" value="1"/>
</dbReference>
<sequence>MQNKDQIFKQLPTTQKQRTRLGKHICNIKTRVKEGSEDEYGMTFYNWDGRDLGTTAFEDLPHQASQSTPLPINQSEHCPDGWLKFFDSCYFFETEALGFAKAQKNCQDKQATLFVANSLDEWETVRAHTKKSQFSWIGLVRFSQYERYEKLPRWQTTGSINPSKINWLINPYQPLGNGWSTVANCVALFEFPSTIESSSYTFFYPCTQHFNSICERNSTILNARN</sequence>
<accession>G0NXN4</accession>
<dbReference type="HOGENOM" id="CLU_093598_0_0_1"/>
<dbReference type="SUPFAM" id="SSF56436">
    <property type="entry name" value="C-type lectin-like"/>
    <property type="match status" value="1"/>
</dbReference>
<dbReference type="PANTHER" id="PTHR45710">
    <property type="entry name" value="C-TYPE LECTIN DOMAIN-CONTAINING PROTEIN 180"/>
    <property type="match status" value="1"/>
</dbReference>
<proteinExistence type="predicted"/>
<name>G0NXN4_CAEBE</name>
<dbReference type="InterPro" id="IPR016186">
    <property type="entry name" value="C-type_lectin-like/link_sf"/>
</dbReference>
<dbReference type="SMART" id="SM00034">
    <property type="entry name" value="CLECT"/>
    <property type="match status" value="1"/>
</dbReference>
<dbReference type="EMBL" id="GL379974">
    <property type="protein sequence ID" value="EGT39646.1"/>
    <property type="molecule type" value="Genomic_DNA"/>
</dbReference>
<evidence type="ECO:0000259" key="1">
    <source>
        <dbReference type="PROSITE" id="PS50041"/>
    </source>
</evidence>
<keyword evidence="3" id="KW-1185">Reference proteome</keyword>
<dbReference type="AlphaFoldDB" id="G0NXN4"/>
<dbReference type="Gene3D" id="3.10.100.10">
    <property type="entry name" value="Mannose-Binding Protein A, subunit A"/>
    <property type="match status" value="1"/>
</dbReference>
<dbReference type="InParanoid" id="G0NXN4"/>
<evidence type="ECO:0000313" key="2">
    <source>
        <dbReference type="EMBL" id="EGT39646.1"/>
    </source>
</evidence>
<dbReference type="InterPro" id="IPR016187">
    <property type="entry name" value="CTDL_fold"/>
</dbReference>
<dbReference type="STRING" id="135651.G0NXN4"/>
<dbReference type="InterPro" id="IPR050828">
    <property type="entry name" value="C-type_lectin/matrix_domain"/>
</dbReference>
<dbReference type="OrthoDB" id="6133475at2759"/>
<organism evidence="3">
    <name type="scientific">Caenorhabditis brenneri</name>
    <name type="common">Nematode worm</name>
    <dbReference type="NCBI Taxonomy" id="135651"/>
    <lineage>
        <taxon>Eukaryota</taxon>
        <taxon>Metazoa</taxon>
        <taxon>Ecdysozoa</taxon>
        <taxon>Nematoda</taxon>
        <taxon>Chromadorea</taxon>
        <taxon>Rhabditida</taxon>
        <taxon>Rhabditina</taxon>
        <taxon>Rhabditomorpha</taxon>
        <taxon>Rhabditoidea</taxon>
        <taxon>Rhabditidae</taxon>
        <taxon>Peloderinae</taxon>
        <taxon>Caenorhabditis</taxon>
    </lineage>
</organism>
<dbReference type="Proteomes" id="UP000008068">
    <property type="component" value="Unassembled WGS sequence"/>
</dbReference>
<dbReference type="eggNOG" id="KOG4297">
    <property type="taxonomic scope" value="Eukaryota"/>
</dbReference>
<reference evidence="3" key="1">
    <citation type="submission" date="2011-07" db="EMBL/GenBank/DDBJ databases">
        <authorList>
            <consortium name="Caenorhabditis brenneri Sequencing and Analysis Consortium"/>
            <person name="Wilson R.K."/>
        </authorList>
    </citation>
    <scope>NUCLEOTIDE SEQUENCE [LARGE SCALE GENOMIC DNA]</scope>
    <source>
        <strain evidence="3">PB2801</strain>
    </source>
</reference>
<protein>
    <recommendedName>
        <fullName evidence="1">C-type lectin domain-containing protein</fullName>
    </recommendedName>
</protein>
<dbReference type="FunCoup" id="G0NXN4">
    <property type="interactions" value="57"/>
</dbReference>
<dbReference type="Pfam" id="PF00059">
    <property type="entry name" value="Lectin_C"/>
    <property type="match status" value="1"/>
</dbReference>
<evidence type="ECO:0000313" key="3">
    <source>
        <dbReference type="Proteomes" id="UP000008068"/>
    </source>
</evidence>
<dbReference type="PROSITE" id="PS50041">
    <property type="entry name" value="C_TYPE_LECTIN_2"/>
    <property type="match status" value="1"/>
</dbReference>
<dbReference type="OMA" id="HICNIKT"/>